<evidence type="ECO:0000256" key="2">
    <source>
        <dbReference type="ARBA" id="ARBA00006333"/>
    </source>
</evidence>
<dbReference type="Gene3D" id="1.10.600.10">
    <property type="entry name" value="Farnesyl Diphosphate Synthase"/>
    <property type="match status" value="1"/>
</dbReference>
<comment type="caution">
    <text evidence="6">The sequence shown here is derived from an EMBL/GenBank/DDBJ whole genome shotgun (WGS) entry which is preliminary data.</text>
</comment>
<name>A0A9P9ES19_9HYPO</name>
<accession>A0A9P9ES19</accession>
<dbReference type="GO" id="GO:0008299">
    <property type="term" value="P:isoprenoid biosynthetic process"/>
    <property type="evidence" value="ECO:0007669"/>
    <property type="project" value="UniProtKB-ARBA"/>
</dbReference>
<dbReference type="PANTHER" id="PTHR35201:SF4">
    <property type="entry name" value="BETA-PINACENE SYNTHASE-RELATED"/>
    <property type="match status" value="1"/>
</dbReference>
<dbReference type="EC" id="4.2.3.-" evidence="4"/>
<feature type="transmembrane region" description="Helical" evidence="5">
    <location>
        <begin position="356"/>
        <end position="376"/>
    </location>
</feature>
<organism evidence="6 7">
    <name type="scientific">Dactylonectria macrodidyma</name>
    <dbReference type="NCBI Taxonomy" id="307937"/>
    <lineage>
        <taxon>Eukaryota</taxon>
        <taxon>Fungi</taxon>
        <taxon>Dikarya</taxon>
        <taxon>Ascomycota</taxon>
        <taxon>Pezizomycotina</taxon>
        <taxon>Sordariomycetes</taxon>
        <taxon>Hypocreomycetidae</taxon>
        <taxon>Hypocreales</taxon>
        <taxon>Nectriaceae</taxon>
        <taxon>Dactylonectria</taxon>
    </lineage>
</organism>
<keyword evidence="5" id="KW-0812">Transmembrane</keyword>
<keyword evidence="5" id="KW-1133">Transmembrane helix</keyword>
<dbReference type="InterPro" id="IPR034686">
    <property type="entry name" value="Terpene_cyclase-like_2"/>
</dbReference>
<gene>
    <name evidence="6" type="ORF">EDB81DRAFT_797976</name>
</gene>
<reference evidence="6" key="1">
    <citation type="journal article" date="2021" name="Nat. Commun.">
        <title>Genetic determinants of endophytism in the Arabidopsis root mycobiome.</title>
        <authorList>
            <person name="Mesny F."/>
            <person name="Miyauchi S."/>
            <person name="Thiergart T."/>
            <person name="Pickel B."/>
            <person name="Atanasova L."/>
            <person name="Karlsson M."/>
            <person name="Huettel B."/>
            <person name="Barry K.W."/>
            <person name="Haridas S."/>
            <person name="Chen C."/>
            <person name="Bauer D."/>
            <person name="Andreopoulos W."/>
            <person name="Pangilinan J."/>
            <person name="LaButti K."/>
            <person name="Riley R."/>
            <person name="Lipzen A."/>
            <person name="Clum A."/>
            <person name="Drula E."/>
            <person name="Henrissat B."/>
            <person name="Kohler A."/>
            <person name="Grigoriev I.V."/>
            <person name="Martin F.M."/>
            <person name="Hacquard S."/>
        </authorList>
    </citation>
    <scope>NUCLEOTIDE SEQUENCE</scope>
    <source>
        <strain evidence="6">MPI-CAGE-AT-0147</strain>
    </source>
</reference>
<evidence type="ECO:0000256" key="4">
    <source>
        <dbReference type="RuleBase" id="RU366034"/>
    </source>
</evidence>
<evidence type="ECO:0000256" key="3">
    <source>
        <dbReference type="ARBA" id="ARBA00022842"/>
    </source>
</evidence>
<keyword evidence="3 4" id="KW-0460">Magnesium</keyword>
<dbReference type="SFLD" id="SFLDS00005">
    <property type="entry name" value="Isoprenoid_Synthase_Type_I"/>
    <property type="match status" value="1"/>
</dbReference>
<dbReference type="OrthoDB" id="2861623at2759"/>
<evidence type="ECO:0000313" key="7">
    <source>
        <dbReference type="Proteomes" id="UP000738349"/>
    </source>
</evidence>
<dbReference type="Pfam" id="PF19086">
    <property type="entry name" value="Terpene_syn_C_2"/>
    <property type="match status" value="1"/>
</dbReference>
<dbReference type="Proteomes" id="UP000738349">
    <property type="component" value="Unassembled WGS sequence"/>
</dbReference>
<comment type="cofactor">
    <cofactor evidence="1 4">
        <name>Mg(2+)</name>
        <dbReference type="ChEBI" id="CHEBI:18420"/>
    </cofactor>
</comment>
<dbReference type="SUPFAM" id="SSF48576">
    <property type="entry name" value="Terpenoid synthases"/>
    <property type="match status" value="1"/>
</dbReference>
<keyword evidence="4" id="KW-0479">Metal-binding</keyword>
<proteinExistence type="inferred from homology"/>
<keyword evidence="4" id="KW-0456">Lyase</keyword>
<dbReference type="EMBL" id="JAGMUV010000010">
    <property type="protein sequence ID" value="KAH7142173.1"/>
    <property type="molecule type" value="Genomic_DNA"/>
</dbReference>
<protein>
    <recommendedName>
        <fullName evidence="4">Terpene synthase</fullName>
        <ecNumber evidence="4">4.2.3.-</ecNumber>
    </recommendedName>
</protein>
<dbReference type="GO" id="GO:0046872">
    <property type="term" value="F:metal ion binding"/>
    <property type="evidence" value="ECO:0007669"/>
    <property type="project" value="UniProtKB-KW"/>
</dbReference>
<evidence type="ECO:0000256" key="5">
    <source>
        <dbReference type="SAM" id="Phobius"/>
    </source>
</evidence>
<dbReference type="AlphaFoldDB" id="A0A9P9ES19"/>
<dbReference type="SFLD" id="SFLDG01020">
    <property type="entry name" value="Terpene_Cyclase_Like_2"/>
    <property type="match status" value="1"/>
</dbReference>
<dbReference type="GO" id="GO:0010333">
    <property type="term" value="F:terpene synthase activity"/>
    <property type="evidence" value="ECO:0007669"/>
    <property type="project" value="InterPro"/>
</dbReference>
<evidence type="ECO:0000256" key="1">
    <source>
        <dbReference type="ARBA" id="ARBA00001946"/>
    </source>
</evidence>
<dbReference type="PANTHER" id="PTHR35201">
    <property type="entry name" value="TERPENE SYNTHASE"/>
    <property type="match status" value="1"/>
</dbReference>
<keyword evidence="7" id="KW-1185">Reference proteome</keyword>
<evidence type="ECO:0000313" key="6">
    <source>
        <dbReference type="EMBL" id="KAH7142173.1"/>
    </source>
</evidence>
<sequence length="403" mass="46052">MSRTIEEHFYNELKDSPRPHYPFPDFVSPHMEELVAEYCQWIDVDCQFESEKARERHKRHRLSDLAARGFPWLTLEELRPVARFTAFFAILDDFMDRSSSGELQDVTRKVAALLTGQDDTEPGPGLFHQFYLIRQDAVTCGLPEHLYQQFVDSILALMEGYGEEKQYNAAGKPPPFPIFQSIRQKSSGGVCFAKYVCMQKNYRLLPDEVLLHPNILRMHELSGSLIGYHNDFISLPKELARKGDVVNLIITVQHESGLSLLDACREALRIHDADLDEFIQLQNSLPDFGPWQPAAQEYARDLGIMVQGVYSWHTKSSGRYVPGAYVEPEHKKKADDDKGGSRLVVGGRRKVLGFQVWQHFGLLLCLFFGLALWVGYTFTDCVEGLHELLHKCRSSIMASVREL</sequence>
<dbReference type="InterPro" id="IPR008949">
    <property type="entry name" value="Isoprenoid_synthase_dom_sf"/>
</dbReference>
<comment type="similarity">
    <text evidence="2 4">Belongs to the terpene synthase family.</text>
</comment>
<keyword evidence="5" id="KW-0472">Membrane</keyword>